<dbReference type="Proteomes" id="UP001472677">
    <property type="component" value="Unassembled WGS sequence"/>
</dbReference>
<sequence>MQDPDADAAQGRSPPRLYEVVGSRPPDGIPQVSSFQSLERPASPTSLEQQRSSKKSKGNSEIVSDHDSMTIDDEQIVGLVVVEVAMSQHTEAKRDGERSTYASKVAANGLAGTGGNGPTGFREDVVTILEDDIILYRNRPIPSIQFSDRVHDQIDHNLKNALIVRLLGQAIGYNVLLSRIHALWKPDGSLQLIDLENNYFIVRFSAESDYTRVLTDGLWTIFGSYRIVQTWSRTFTTSEKYSTIIKLYSDILPSVGESALDVDDGNDQQCHEDVVIMENLAAHKELKRVAGSKASGSRQVAKNVAYKTSNLDKKKSRSTKKGAKPVEVIPIVEGRPINVVEHAPKIVSGSHSAIRIIEDGHSNAGTMRVASTSMGRAGKVILEGANKGFKVKKLMDSKVARSNVVEWVKSAHARIDQHNESGIMVGDDSSEMSLAMDGLPRAPTAVGVEHDPYDELMSDSGDRLMDRLGGD</sequence>
<dbReference type="EMBL" id="JBBPBM010000308">
    <property type="protein sequence ID" value="KAK8497459.1"/>
    <property type="molecule type" value="Genomic_DNA"/>
</dbReference>
<name>A0ABR2ATL9_9ROSI</name>
<keyword evidence="4" id="KW-1185">Reference proteome</keyword>
<dbReference type="Pfam" id="PF14111">
    <property type="entry name" value="DUF4283"/>
    <property type="match status" value="1"/>
</dbReference>
<accession>A0ABR2ATL9</accession>
<feature type="domain" description="DUF4283" evidence="2">
    <location>
        <begin position="157"/>
        <end position="238"/>
    </location>
</feature>
<dbReference type="PANTHER" id="PTHR31286">
    <property type="entry name" value="GLYCINE-RICH CELL WALL STRUCTURAL PROTEIN 1.8-LIKE"/>
    <property type="match status" value="1"/>
</dbReference>
<evidence type="ECO:0000259" key="2">
    <source>
        <dbReference type="Pfam" id="PF14111"/>
    </source>
</evidence>
<organism evidence="3 4">
    <name type="scientific">Hibiscus sabdariffa</name>
    <name type="common">roselle</name>
    <dbReference type="NCBI Taxonomy" id="183260"/>
    <lineage>
        <taxon>Eukaryota</taxon>
        <taxon>Viridiplantae</taxon>
        <taxon>Streptophyta</taxon>
        <taxon>Embryophyta</taxon>
        <taxon>Tracheophyta</taxon>
        <taxon>Spermatophyta</taxon>
        <taxon>Magnoliopsida</taxon>
        <taxon>eudicotyledons</taxon>
        <taxon>Gunneridae</taxon>
        <taxon>Pentapetalae</taxon>
        <taxon>rosids</taxon>
        <taxon>malvids</taxon>
        <taxon>Malvales</taxon>
        <taxon>Malvaceae</taxon>
        <taxon>Malvoideae</taxon>
        <taxon>Hibiscus</taxon>
    </lineage>
</organism>
<dbReference type="InterPro" id="IPR025558">
    <property type="entry name" value="DUF4283"/>
</dbReference>
<feature type="compositionally biased region" description="Polar residues" evidence="1">
    <location>
        <begin position="31"/>
        <end position="50"/>
    </location>
</feature>
<dbReference type="PANTHER" id="PTHR31286:SF99">
    <property type="entry name" value="DUF4283 DOMAIN-CONTAINING PROTEIN"/>
    <property type="match status" value="1"/>
</dbReference>
<evidence type="ECO:0000256" key="1">
    <source>
        <dbReference type="SAM" id="MobiDB-lite"/>
    </source>
</evidence>
<protein>
    <recommendedName>
        <fullName evidence="2">DUF4283 domain-containing protein</fullName>
    </recommendedName>
</protein>
<feature type="region of interest" description="Disordered" evidence="1">
    <location>
        <begin position="1"/>
        <end position="68"/>
    </location>
</feature>
<evidence type="ECO:0000313" key="3">
    <source>
        <dbReference type="EMBL" id="KAK8497459.1"/>
    </source>
</evidence>
<reference evidence="3 4" key="1">
    <citation type="journal article" date="2024" name="G3 (Bethesda)">
        <title>Genome assembly of Hibiscus sabdariffa L. provides insights into metabolisms of medicinal natural products.</title>
        <authorList>
            <person name="Kim T."/>
        </authorList>
    </citation>
    <scope>NUCLEOTIDE SEQUENCE [LARGE SCALE GENOMIC DNA]</scope>
    <source>
        <strain evidence="3">TK-2024</strain>
        <tissue evidence="3">Old leaves</tissue>
    </source>
</reference>
<proteinExistence type="predicted"/>
<gene>
    <name evidence="3" type="ORF">V6N12_016983</name>
</gene>
<evidence type="ECO:0000313" key="4">
    <source>
        <dbReference type="Proteomes" id="UP001472677"/>
    </source>
</evidence>
<comment type="caution">
    <text evidence="3">The sequence shown here is derived from an EMBL/GenBank/DDBJ whole genome shotgun (WGS) entry which is preliminary data.</text>
</comment>
<dbReference type="InterPro" id="IPR040256">
    <property type="entry name" value="At4g02000-like"/>
</dbReference>